<sequence>MSGKPKVYIDGREGTTGLQIYDRLAGREDLELLLIDGEKRKDPEERKKYLNAADVVFLCLPDDAAREAVSMVENPKVRIIDASTAHRTEVGWTYGFPELSGERRKAVKDSFRTANPGCHATGFIAAVYPLVTMGVLGKQAALTCFSLTGYSGGGKKMIAEYEGVGRDSRLDSPRIYGLNLKHKHLPEMKAVCGLDTDPVFCPVVADYYKGMATTTALFAGQTGGLGAEAVREKLASWYQGQKMVSVAPFGAGGPMLAGNEMAGKDSLVLYVNGRGEQTIITALFDNLGKGASGAAVQNMNLMLGLEETAGLTV</sequence>
<gene>
    <name evidence="6 8" type="primary">argC</name>
    <name evidence="8" type="ORF">IAA17_03730</name>
</gene>
<dbReference type="GO" id="GO:0006526">
    <property type="term" value="P:L-arginine biosynthetic process"/>
    <property type="evidence" value="ECO:0007669"/>
    <property type="project" value="UniProtKB-UniRule"/>
</dbReference>
<dbReference type="Gene3D" id="3.40.50.720">
    <property type="entry name" value="NAD(P)-binding Rossmann-like Domain"/>
    <property type="match status" value="1"/>
</dbReference>
<organism evidence="8 9">
    <name type="scientific">Candidatus Lachnoclostridium stercorigallinarum</name>
    <dbReference type="NCBI Taxonomy" id="2838634"/>
    <lineage>
        <taxon>Bacteria</taxon>
        <taxon>Bacillati</taxon>
        <taxon>Bacillota</taxon>
        <taxon>Clostridia</taxon>
        <taxon>Lachnospirales</taxon>
        <taxon>Lachnospiraceae</taxon>
    </lineage>
</organism>
<dbReference type="InterPro" id="IPR010136">
    <property type="entry name" value="AGPR_type-2"/>
</dbReference>
<dbReference type="Proteomes" id="UP000824101">
    <property type="component" value="Unassembled WGS sequence"/>
</dbReference>
<evidence type="ECO:0000256" key="5">
    <source>
        <dbReference type="ARBA" id="ARBA00023002"/>
    </source>
</evidence>
<comment type="catalytic activity">
    <reaction evidence="6">
        <text>N-acetyl-L-glutamate 5-semialdehyde + phosphate + NADP(+) = N-acetyl-L-glutamyl 5-phosphate + NADPH + H(+)</text>
        <dbReference type="Rhea" id="RHEA:21588"/>
        <dbReference type="ChEBI" id="CHEBI:15378"/>
        <dbReference type="ChEBI" id="CHEBI:29123"/>
        <dbReference type="ChEBI" id="CHEBI:43474"/>
        <dbReference type="ChEBI" id="CHEBI:57783"/>
        <dbReference type="ChEBI" id="CHEBI:57936"/>
        <dbReference type="ChEBI" id="CHEBI:58349"/>
        <dbReference type="EC" id="1.2.1.38"/>
    </reaction>
</comment>
<dbReference type="Pfam" id="PF01118">
    <property type="entry name" value="Semialdhyde_dh"/>
    <property type="match status" value="1"/>
</dbReference>
<dbReference type="GO" id="GO:0003942">
    <property type="term" value="F:N-acetyl-gamma-glutamyl-phosphate reductase activity"/>
    <property type="evidence" value="ECO:0007669"/>
    <property type="project" value="UniProtKB-UniRule"/>
</dbReference>
<keyword evidence="4 6" id="KW-0521">NADP</keyword>
<name>A0A9D2K514_9FIRM</name>
<keyword evidence="5 6" id="KW-0560">Oxidoreductase</keyword>
<proteinExistence type="inferred from homology"/>
<evidence type="ECO:0000256" key="1">
    <source>
        <dbReference type="ARBA" id="ARBA00022490"/>
    </source>
</evidence>
<dbReference type="SUPFAM" id="SSF55347">
    <property type="entry name" value="Glyceraldehyde-3-phosphate dehydrogenase-like, C-terminal domain"/>
    <property type="match status" value="1"/>
</dbReference>
<comment type="function">
    <text evidence="6">Catalyzes the NADPH-dependent reduction of N-acetyl-5-glutamyl phosphate to yield N-acetyl-L-glutamate 5-semialdehyde.</text>
</comment>
<evidence type="ECO:0000256" key="3">
    <source>
        <dbReference type="ARBA" id="ARBA00022605"/>
    </source>
</evidence>
<dbReference type="InterPro" id="IPR036291">
    <property type="entry name" value="NAD(P)-bd_dom_sf"/>
</dbReference>
<evidence type="ECO:0000313" key="8">
    <source>
        <dbReference type="EMBL" id="HIZ78876.1"/>
    </source>
</evidence>
<reference evidence="8" key="2">
    <citation type="submission" date="2021-04" db="EMBL/GenBank/DDBJ databases">
        <authorList>
            <person name="Gilroy R."/>
        </authorList>
    </citation>
    <scope>NUCLEOTIDE SEQUENCE</scope>
    <source>
        <strain evidence="8">ChiBcec1-1093</strain>
    </source>
</reference>
<feature type="active site" evidence="6">
    <location>
        <position position="118"/>
    </location>
</feature>
<dbReference type="GO" id="GO:0051287">
    <property type="term" value="F:NAD binding"/>
    <property type="evidence" value="ECO:0007669"/>
    <property type="project" value="InterPro"/>
</dbReference>
<dbReference type="EC" id="1.2.1.38" evidence="6"/>
<feature type="domain" description="Semialdehyde dehydrogenase NAD-binding" evidence="7">
    <location>
        <begin position="6"/>
        <end position="107"/>
    </location>
</feature>
<dbReference type="NCBIfam" id="TIGR01851">
    <property type="entry name" value="argC_other"/>
    <property type="match status" value="1"/>
</dbReference>
<dbReference type="EMBL" id="DXBC01000054">
    <property type="protein sequence ID" value="HIZ78876.1"/>
    <property type="molecule type" value="Genomic_DNA"/>
</dbReference>
<dbReference type="GO" id="GO:0005737">
    <property type="term" value="C:cytoplasm"/>
    <property type="evidence" value="ECO:0007669"/>
    <property type="project" value="UniProtKB-SubCell"/>
</dbReference>
<dbReference type="SMART" id="SM00859">
    <property type="entry name" value="Semialdhyde_dh"/>
    <property type="match status" value="1"/>
</dbReference>
<comment type="subcellular location">
    <subcellularLocation>
        <location evidence="6">Cytoplasm</location>
    </subcellularLocation>
</comment>
<keyword evidence="1 6" id="KW-0963">Cytoplasm</keyword>
<dbReference type="PANTHER" id="PTHR32338">
    <property type="entry name" value="N-ACETYL-GAMMA-GLUTAMYL-PHOSPHATE REDUCTASE, CHLOROPLASTIC-RELATED-RELATED"/>
    <property type="match status" value="1"/>
</dbReference>
<evidence type="ECO:0000313" key="9">
    <source>
        <dbReference type="Proteomes" id="UP000824101"/>
    </source>
</evidence>
<comment type="pathway">
    <text evidence="6">Amino-acid biosynthesis; L-arginine biosynthesis; N(2)-acetyl-L-ornithine from L-glutamate: step 3/4.</text>
</comment>
<dbReference type="CDD" id="cd23935">
    <property type="entry name" value="AGPR_2_C"/>
    <property type="match status" value="1"/>
</dbReference>
<keyword evidence="3 6" id="KW-0028">Amino-acid biosynthesis</keyword>
<dbReference type="InterPro" id="IPR058924">
    <property type="entry name" value="AGPR_dimerisation_dom"/>
</dbReference>
<comment type="caution">
    <text evidence="8">The sequence shown here is derived from an EMBL/GenBank/DDBJ whole genome shotgun (WGS) entry which is preliminary data.</text>
</comment>
<evidence type="ECO:0000259" key="7">
    <source>
        <dbReference type="SMART" id="SM00859"/>
    </source>
</evidence>
<dbReference type="InterPro" id="IPR050085">
    <property type="entry name" value="AGPR"/>
</dbReference>
<dbReference type="CDD" id="cd17896">
    <property type="entry name" value="AGPR_2_N"/>
    <property type="match status" value="1"/>
</dbReference>
<evidence type="ECO:0000256" key="2">
    <source>
        <dbReference type="ARBA" id="ARBA00022571"/>
    </source>
</evidence>
<evidence type="ECO:0000256" key="4">
    <source>
        <dbReference type="ARBA" id="ARBA00022857"/>
    </source>
</evidence>
<dbReference type="PANTHER" id="PTHR32338:SF10">
    <property type="entry name" value="N-ACETYL-GAMMA-GLUTAMYL-PHOSPHATE REDUCTASE, CHLOROPLASTIC-RELATED"/>
    <property type="match status" value="1"/>
</dbReference>
<protein>
    <recommendedName>
        <fullName evidence="6">N-acetyl-gamma-glutamyl-phosphate reductase</fullName>
        <shortName evidence="6">AGPR</shortName>
        <ecNumber evidence="6">1.2.1.38</ecNumber>
    </recommendedName>
    <alternativeName>
        <fullName evidence="6">N-acetyl-glutamate semialdehyde dehydrogenase</fullName>
        <shortName evidence="6">NAGSA dehydrogenase</shortName>
    </alternativeName>
</protein>
<reference evidence="8" key="1">
    <citation type="journal article" date="2021" name="PeerJ">
        <title>Extensive microbial diversity within the chicken gut microbiome revealed by metagenomics and culture.</title>
        <authorList>
            <person name="Gilroy R."/>
            <person name="Ravi A."/>
            <person name="Getino M."/>
            <person name="Pursley I."/>
            <person name="Horton D.L."/>
            <person name="Alikhan N.F."/>
            <person name="Baker D."/>
            <person name="Gharbi K."/>
            <person name="Hall N."/>
            <person name="Watson M."/>
            <person name="Adriaenssens E.M."/>
            <person name="Foster-Nyarko E."/>
            <person name="Jarju S."/>
            <person name="Secka A."/>
            <person name="Antonio M."/>
            <person name="Oren A."/>
            <person name="Chaudhuri R.R."/>
            <person name="La Ragione R."/>
            <person name="Hildebrand F."/>
            <person name="Pallen M.J."/>
        </authorList>
    </citation>
    <scope>NUCLEOTIDE SEQUENCE</scope>
    <source>
        <strain evidence="8">ChiBcec1-1093</strain>
    </source>
</reference>
<dbReference type="SUPFAM" id="SSF51735">
    <property type="entry name" value="NAD(P)-binding Rossmann-fold domains"/>
    <property type="match status" value="1"/>
</dbReference>
<comment type="similarity">
    <text evidence="6">Belongs to the NAGSA dehydrogenase family. Type 2 subfamily.</text>
</comment>
<keyword evidence="2 6" id="KW-0055">Arginine biosynthesis</keyword>
<dbReference type="Pfam" id="PF22698">
    <property type="entry name" value="Semialdhyde_dhC_1"/>
    <property type="match status" value="1"/>
</dbReference>
<dbReference type="InterPro" id="IPR000534">
    <property type="entry name" value="Semialdehyde_DH_NAD-bd"/>
</dbReference>
<evidence type="ECO:0000256" key="6">
    <source>
        <dbReference type="HAMAP-Rule" id="MF_01110"/>
    </source>
</evidence>
<accession>A0A9D2K514</accession>
<dbReference type="AlphaFoldDB" id="A0A9D2K514"/>
<dbReference type="Gene3D" id="3.30.360.10">
    <property type="entry name" value="Dihydrodipicolinate Reductase, domain 2"/>
    <property type="match status" value="1"/>
</dbReference>
<dbReference type="HAMAP" id="MF_01110">
    <property type="entry name" value="ArgC_type2"/>
    <property type="match status" value="1"/>
</dbReference>